<dbReference type="Proteomes" id="UP000482487">
    <property type="component" value="Unassembled WGS sequence"/>
</dbReference>
<protein>
    <recommendedName>
        <fullName evidence="8">AlgX/AlgJ SGNH hydrolase-like domain-containing protein</fullName>
    </recommendedName>
</protein>
<comment type="pathway">
    <text evidence="2">Glycan biosynthesis; alginate biosynthesis.</text>
</comment>
<evidence type="ECO:0000259" key="8">
    <source>
        <dbReference type="Pfam" id="PF16822"/>
    </source>
</evidence>
<feature type="transmembrane region" description="Helical" evidence="7">
    <location>
        <begin position="32"/>
        <end position="50"/>
    </location>
</feature>
<evidence type="ECO:0000313" key="10">
    <source>
        <dbReference type="Proteomes" id="UP000482487"/>
    </source>
</evidence>
<dbReference type="Pfam" id="PF16822">
    <property type="entry name" value="ALGX"/>
    <property type="match status" value="1"/>
</dbReference>
<dbReference type="CDD" id="cd14440">
    <property type="entry name" value="AlgX_N_like_3"/>
    <property type="match status" value="1"/>
</dbReference>
<proteinExistence type="predicted"/>
<dbReference type="GO" id="GO:0042121">
    <property type="term" value="P:alginic acid biosynthetic process"/>
    <property type="evidence" value="ECO:0007669"/>
    <property type="project" value="UniProtKB-UniPathway"/>
</dbReference>
<evidence type="ECO:0000256" key="7">
    <source>
        <dbReference type="SAM" id="Phobius"/>
    </source>
</evidence>
<dbReference type="EMBL" id="WVUD01000006">
    <property type="protein sequence ID" value="MYL82660.1"/>
    <property type="molecule type" value="Genomic_DNA"/>
</dbReference>
<evidence type="ECO:0000256" key="3">
    <source>
        <dbReference type="ARBA" id="ARBA00022679"/>
    </source>
</evidence>
<name>A0A7C9ITP1_9BACT</name>
<comment type="caution">
    <text evidence="9">The sequence shown here is derived from an EMBL/GenBank/DDBJ whole genome shotgun (WGS) entry which is preliminary data.</text>
</comment>
<dbReference type="GO" id="GO:0042597">
    <property type="term" value="C:periplasmic space"/>
    <property type="evidence" value="ECO:0007669"/>
    <property type="project" value="UniProtKB-SubCell"/>
</dbReference>
<dbReference type="InterPro" id="IPR031811">
    <property type="entry name" value="ALGX/ALGJ_SGNH-like"/>
</dbReference>
<sequence>MRTRFLPAGAGRLQRDPWTHPLQSRFIFLRRTTYCLAIIVFCTLLVLPTLDRLIEFAPKGTVAEMETTPLPRLTSAPDSWGRWFDVLRRGYFDRHYNLRGLLISWNSYLDTFVLASTTSSNKVMAGTDHWLFLAQDGSFRNVVEDARSPGDLPADSLKILGNELERRRQWLEARGIRYLVILAPNKNSVYPDKLPKALRPKRLESHRDQFVRFLHETTKVDIVDVTEALVAAKPQHNVFYMTDSHWNAHGAFAAYQLVMQHLTRDFPSIKPLDRSQFRVEQYSWLSGDLAFMMGLSDYIKEDRIIYFNKEWYKARGLSYDGPGDPHYFEHPQYSTTGDPKLPRAVIFHDSFWWELLPFMAEAFDKALYVWLKPQNETELRYFDAALIEREKPDIVIDEFTERYIIPPLRGGFKLKSGTAAAKE</sequence>
<reference evidence="9 10" key="1">
    <citation type="submission" date="2020-01" db="EMBL/GenBank/DDBJ databases">
        <title>Genome sequence of Desulfovibrio aerotolerans DSM 16695(T).</title>
        <authorList>
            <person name="Karnachuk O."/>
            <person name="Avakyan M."/>
            <person name="Mardanov A."/>
            <person name="Kadnikov V."/>
            <person name="Ravin N."/>
        </authorList>
    </citation>
    <scope>NUCLEOTIDE SEQUENCE [LARGE SCALE GENOMIC DNA]</scope>
    <source>
        <strain evidence="9 10">DSM 16695</strain>
    </source>
</reference>
<keyword evidence="10" id="KW-1185">Reference proteome</keyword>
<gene>
    <name evidence="9" type="ORF">GTA51_05855</name>
</gene>
<dbReference type="AlphaFoldDB" id="A0A7C9ITP1"/>
<evidence type="ECO:0000256" key="1">
    <source>
        <dbReference type="ARBA" id="ARBA00004418"/>
    </source>
</evidence>
<evidence type="ECO:0000313" key="9">
    <source>
        <dbReference type="EMBL" id="MYL82660.1"/>
    </source>
</evidence>
<keyword evidence="7" id="KW-0472">Membrane</keyword>
<evidence type="ECO:0000256" key="6">
    <source>
        <dbReference type="ARBA" id="ARBA00022841"/>
    </source>
</evidence>
<accession>A0A7C9ITP1</accession>
<keyword evidence="7" id="KW-0812">Transmembrane</keyword>
<keyword evidence="3" id="KW-0808">Transferase</keyword>
<feature type="domain" description="AlgX/AlgJ SGNH hydrolase-like" evidence="8">
    <location>
        <begin position="123"/>
        <end position="297"/>
    </location>
</feature>
<keyword evidence="4" id="KW-0732">Signal</keyword>
<keyword evidence="6" id="KW-0016">Alginate biosynthesis</keyword>
<evidence type="ECO:0000256" key="4">
    <source>
        <dbReference type="ARBA" id="ARBA00022729"/>
    </source>
</evidence>
<dbReference type="UniPathway" id="UPA00286"/>
<keyword evidence="7" id="KW-1133">Transmembrane helix</keyword>
<evidence type="ECO:0000256" key="5">
    <source>
        <dbReference type="ARBA" id="ARBA00022764"/>
    </source>
</evidence>
<evidence type="ECO:0000256" key="2">
    <source>
        <dbReference type="ARBA" id="ARBA00005182"/>
    </source>
</evidence>
<dbReference type="GO" id="GO:0016740">
    <property type="term" value="F:transferase activity"/>
    <property type="evidence" value="ECO:0007669"/>
    <property type="project" value="UniProtKB-KW"/>
</dbReference>
<keyword evidence="5" id="KW-0574">Periplasm</keyword>
<comment type="subcellular location">
    <subcellularLocation>
        <location evidence="1">Periplasm</location>
    </subcellularLocation>
</comment>
<organism evidence="9 10">
    <name type="scientific">Solidesulfovibrio aerotolerans</name>
    <dbReference type="NCBI Taxonomy" id="295255"/>
    <lineage>
        <taxon>Bacteria</taxon>
        <taxon>Pseudomonadati</taxon>
        <taxon>Thermodesulfobacteriota</taxon>
        <taxon>Desulfovibrionia</taxon>
        <taxon>Desulfovibrionales</taxon>
        <taxon>Desulfovibrionaceae</taxon>
        <taxon>Solidesulfovibrio</taxon>
    </lineage>
</organism>
<dbReference type="OrthoDB" id="175771at2"/>